<dbReference type="AlphaFoldDB" id="A0A023X0K5"/>
<name>A0A023X0K5_RUBRA</name>
<proteinExistence type="predicted"/>
<dbReference type="Proteomes" id="UP001281130">
    <property type="component" value="Unassembled WGS sequence"/>
</dbReference>
<dbReference type="STRING" id="42256.RradSPS_0271"/>
<keyword evidence="4" id="KW-1185">Reference proteome</keyword>
<protein>
    <submittedName>
        <fullName evidence="2">Uncharacterized protein</fullName>
    </submittedName>
</protein>
<dbReference type="EMBL" id="JAWXXX010000001">
    <property type="protein sequence ID" value="MDX5892967.1"/>
    <property type="molecule type" value="Genomic_DNA"/>
</dbReference>
<feature type="compositionally biased region" description="Basic and acidic residues" evidence="1">
    <location>
        <begin position="100"/>
        <end position="113"/>
    </location>
</feature>
<organism evidence="2 4">
    <name type="scientific">Rubrobacter radiotolerans</name>
    <name type="common">Arthrobacter radiotolerans</name>
    <dbReference type="NCBI Taxonomy" id="42256"/>
    <lineage>
        <taxon>Bacteria</taxon>
        <taxon>Bacillati</taxon>
        <taxon>Actinomycetota</taxon>
        <taxon>Rubrobacteria</taxon>
        <taxon>Rubrobacterales</taxon>
        <taxon>Rubrobacteraceae</taxon>
        <taxon>Rubrobacter</taxon>
    </lineage>
</organism>
<dbReference type="RefSeq" id="WP_198024525.1">
    <property type="nucleotide sequence ID" value="NZ_CP007514.1"/>
</dbReference>
<dbReference type="Proteomes" id="UP000025229">
    <property type="component" value="Chromosome"/>
</dbReference>
<dbReference type="EMBL" id="CP007514">
    <property type="protein sequence ID" value="AHY45554.1"/>
    <property type="molecule type" value="Genomic_DNA"/>
</dbReference>
<evidence type="ECO:0000313" key="4">
    <source>
        <dbReference type="Proteomes" id="UP000025229"/>
    </source>
</evidence>
<reference evidence="2 4" key="1">
    <citation type="submission" date="2014-03" db="EMBL/GenBank/DDBJ databases">
        <title>Complete genome sequence of the Radio-Resistant Rubrobacter radiotolerans RSPS-4.</title>
        <authorList>
            <person name="Egas C.C."/>
            <person name="Barroso C.C."/>
            <person name="Froufe H.J.C."/>
            <person name="Pacheco J.J."/>
            <person name="Albuquerque L.L."/>
            <person name="da Costa M.M.S."/>
        </authorList>
    </citation>
    <scope>NUCLEOTIDE SEQUENCE [LARGE SCALE GENOMIC DNA]</scope>
    <source>
        <strain evidence="2 4">RSPS-4</strain>
    </source>
</reference>
<evidence type="ECO:0000256" key="1">
    <source>
        <dbReference type="SAM" id="MobiDB-lite"/>
    </source>
</evidence>
<evidence type="ECO:0000313" key="2">
    <source>
        <dbReference type="EMBL" id="AHY45554.1"/>
    </source>
</evidence>
<gene>
    <name evidence="2" type="ORF">RradSPS_0271</name>
    <name evidence="3" type="ORF">SIL72_02880</name>
</gene>
<accession>A0A023X0K5</accession>
<feature type="region of interest" description="Disordered" evidence="1">
    <location>
        <begin position="100"/>
        <end position="129"/>
    </location>
</feature>
<dbReference type="HOGENOM" id="CLU_160020_0_0_11"/>
<dbReference type="KEGG" id="rrd:RradSPS_0271"/>
<evidence type="ECO:0000313" key="3">
    <source>
        <dbReference type="EMBL" id="MDX5892967.1"/>
    </source>
</evidence>
<reference evidence="3" key="2">
    <citation type="submission" date="2023-11" db="EMBL/GenBank/DDBJ databases">
        <title>MicrobeMod: A computational toolkit for identifying prokaryotic methylation and restriction-modification with nanopore sequencing.</title>
        <authorList>
            <person name="Crits-Christoph A."/>
            <person name="Kang S.C."/>
            <person name="Lee H."/>
            <person name="Ostrov N."/>
        </authorList>
    </citation>
    <scope>NUCLEOTIDE SEQUENCE</scope>
    <source>
        <strain evidence="3">ATCC 51242</strain>
    </source>
</reference>
<sequence length="129" mass="14208">MAEGLLQTARAVREAALATEGVFDLGRGRFVEAATYEGGEKVSGVVVDDDSVEVHIVLNYPLPKPLPELDRELKERLAPASGGRRTTLVFEDVVDEEERAALRAEARRAESRSETQGSRENQSDRNDQI</sequence>